<protein>
    <submittedName>
        <fullName evidence="1">Uncharacterized protein</fullName>
    </submittedName>
</protein>
<dbReference type="Proteomes" id="UP000887159">
    <property type="component" value="Unassembled WGS sequence"/>
</dbReference>
<proteinExistence type="predicted"/>
<comment type="caution">
    <text evidence="1">The sequence shown here is derived from an EMBL/GenBank/DDBJ whole genome shotgun (WGS) entry which is preliminary data.</text>
</comment>
<dbReference type="Gene3D" id="3.30.420.10">
    <property type="entry name" value="Ribonuclease H-like superfamily/Ribonuclease H"/>
    <property type="match status" value="1"/>
</dbReference>
<organism evidence="1 2">
    <name type="scientific">Trichonephila clavipes</name>
    <name type="common">Golden silk orbweaver</name>
    <name type="synonym">Nephila clavipes</name>
    <dbReference type="NCBI Taxonomy" id="2585209"/>
    <lineage>
        <taxon>Eukaryota</taxon>
        <taxon>Metazoa</taxon>
        <taxon>Ecdysozoa</taxon>
        <taxon>Arthropoda</taxon>
        <taxon>Chelicerata</taxon>
        <taxon>Arachnida</taxon>
        <taxon>Araneae</taxon>
        <taxon>Araneomorphae</taxon>
        <taxon>Entelegynae</taxon>
        <taxon>Araneoidea</taxon>
        <taxon>Nephilidae</taxon>
        <taxon>Trichonephila</taxon>
    </lineage>
</organism>
<accession>A0A8X6V6T2</accession>
<keyword evidence="2" id="KW-1185">Reference proteome</keyword>
<dbReference type="GO" id="GO:0003676">
    <property type="term" value="F:nucleic acid binding"/>
    <property type="evidence" value="ECO:0007669"/>
    <property type="project" value="InterPro"/>
</dbReference>
<dbReference type="EMBL" id="BMAU01021192">
    <property type="protein sequence ID" value="GFX96588.1"/>
    <property type="molecule type" value="Genomic_DNA"/>
</dbReference>
<dbReference type="AlphaFoldDB" id="A0A8X6V6T2"/>
<dbReference type="InterPro" id="IPR036397">
    <property type="entry name" value="RNaseH_sf"/>
</dbReference>
<name>A0A8X6V6T2_TRICX</name>
<sequence>MIMKFEETIDLGMLLGRGRKLDGTEIVEEITTAVAERASSSIYTSASGRSRERKLTRSLGKKNLWSDEAHFYLDGAVNSQNCRIWDTSPLIMGLFGVNILLSLSSDISYLKLTPQDHKIFYVSGTRYSELQLQVIPALQEQQCFQTTIFMQDGATPSSGHEAKAMLALTIIV</sequence>
<evidence type="ECO:0000313" key="2">
    <source>
        <dbReference type="Proteomes" id="UP000887159"/>
    </source>
</evidence>
<gene>
    <name evidence="1" type="primary">AVEN_126322_1</name>
    <name evidence="1" type="ORF">TNCV_1442621</name>
</gene>
<reference evidence="1" key="1">
    <citation type="submission" date="2020-08" db="EMBL/GenBank/DDBJ databases">
        <title>Multicomponent nature underlies the extraordinary mechanical properties of spider dragline silk.</title>
        <authorList>
            <person name="Kono N."/>
            <person name="Nakamura H."/>
            <person name="Mori M."/>
            <person name="Yoshida Y."/>
            <person name="Ohtoshi R."/>
            <person name="Malay A.D."/>
            <person name="Moran D.A.P."/>
            <person name="Tomita M."/>
            <person name="Numata K."/>
            <person name="Arakawa K."/>
        </authorList>
    </citation>
    <scope>NUCLEOTIDE SEQUENCE</scope>
</reference>
<evidence type="ECO:0000313" key="1">
    <source>
        <dbReference type="EMBL" id="GFX96588.1"/>
    </source>
</evidence>